<proteinExistence type="predicted"/>
<gene>
    <name evidence="1" type="ORF">BPO_2200</name>
</gene>
<dbReference type="PROSITE" id="PS51257">
    <property type="entry name" value="PROKAR_LIPOPROTEIN"/>
    <property type="match status" value="1"/>
</dbReference>
<evidence type="ECO:0000313" key="1">
    <source>
        <dbReference type="EMBL" id="WOC52847.1"/>
    </source>
</evidence>
<reference evidence="1" key="1">
    <citation type="submission" date="2023-10" db="EMBL/GenBank/DDBJ databases">
        <title>Characterization and whole genome sequencing of a novel strain of Bergeyella porcorum QD2021 isolated from pig.</title>
        <authorList>
            <person name="Liu G."/>
            <person name="Chen C."/>
            <person name="Han X."/>
        </authorList>
    </citation>
    <scope>NUCLEOTIDE SEQUENCE</scope>
    <source>
        <strain evidence="1">QD2021</strain>
    </source>
</reference>
<dbReference type="Pfam" id="PF14135">
    <property type="entry name" value="DUF4302"/>
    <property type="match status" value="1"/>
</dbReference>
<accession>A0AAU0F3Z3</accession>
<keyword evidence="2" id="KW-1185">Reference proteome</keyword>
<organism evidence="1 2">
    <name type="scientific">Bergeyella porcorum</name>
    <dbReference type="NCBI Taxonomy" id="1735111"/>
    <lineage>
        <taxon>Bacteria</taxon>
        <taxon>Pseudomonadati</taxon>
        <taxon>Bacteroidota</taxon>
        <taxon>Flavobacteriia</taxon>
        <taxon>Flavobacteriales</taxon>
        <taxon>Weeksellaceae</taxon>
        <taxon>Bergeyella</taxon>
    </lineage>
</organism>
<name>A0AAU0F3Z3_9FLAO</name>
<sequence>MKNIIYLLGILLLVISCRDEELKGDSPSQRARHSIESLKTELTEAPYGWKVIYFPKTDSLLFSDKEDVIERDPAFRSKYGYGGHYFTMKFGTDGTVTMLTDTDDTTISEPKKSEYSIKQNTFTQLSFTTPSYLNKLLNEQFAGSPDWLYVGKNWEGNLVFKTASYIEPAREYIVFEKIEKEEDFSNFVQASYDNRMFFDNLSNPQITIRQGSKIFFQSDVIMKTQFVQNFINEIQYKRYYLFRFGKKLNPDPNRIDPLESNGLGSGYVGTEQGITFYSGIRYSSTYIFYDFERQGNKFVCELVKVYDPILKKYRMMSKHLAPNNAEFTGFIAEIQ</sequence>
<dbReference type="EMBL" id="CP136426">
    <property type="protein sequence ID" value="WOC52847.1"/>
    <property type="molecule type" value="Genomic_DNA"/>
</dbReference>
<dbReference type="RefSeq" id="WP_327984184.1">
    <property type="nucleotide sequence ID" value="NZ_CP136426.1"/>
</dbReference>
<dbReference type="InterPro" id="IPR025396">
    <property type="entry name" value="DUF4302"/>
</dbReference>
<protein>
    <recommendedName>
        <fullName evidence="3">DUF4302 domain-containing protein</fullName>
    </recommendedName>
</protein>
<dbReference type="KEGG" id="bpor:BPO_2200"/>
<dbReference type="Proteomes" id="UP001432059">
    <property type="component" value="Chromosome"/>
</dbReference>
<evidence type="ECO:0000313" key="2">
    <source>
        <dbReference type="Proteomes" id="UP001432059"/>
    </source>
</evidence>
<dbReference type="AlphaFoldDB" id="A0AAU0F3Z3"/>
<evidence type="ECO:0008006" key="3">
    <source>
        <dbReference type="Google" id="ProtNLM"/>
    </source>
</evidence>